<dbReference type="InterPro" id="IPR029052">
    <property type="entry name" value="Metallo-depent_PP-like"/>
</dbReference>
<organism evidence="2 3">
    <name type="scientific">Actinoplanes couchii</name>
    <dbReference type="NCBI Taxonomy" id="403638"/>
    <lineage>
        <taxon>Bacteria</taxon>
        <taxon>Bacillati</taxon>
        <taxon>Actinomycetota</taxon>
        <taxon>Actinomycetes</taxon>
        <taxon>Micromonosporales</taxon>
        <taxon>Micromonosporaceae</taxon>
        <taxon>Actinoplanes</taxon>
    </lineage>
</organism>
<evidence type="ECO:0000313" key="2">
    <source>
        <dbReference type="EMBL" id="GID60354.1"/>
    </source>
</evidence>
<dbReference type="EMBL" id="BOMG01000106">
    <property type="protein sequence ID" value="GID60354.1"/>
    <property type="molecule type" value="Genomic_DNA"/>
</dbReference>
<sequence>MPALFAVSDIHGHRAEFHDVLRDTGLIDAAGDWSGADARLWLLGDYFDRGPDGIGVIDDIRRLTGQAAAAGGEVGALLGNHEVQLLAAKRFGAATIPGWESRTDGYYGAWLAYGGQDRDLEGLTADHVAWLGSLPALAVVDDHLLMHCDSTRYLDFGDDLDAVNAVVAEEMTGTDPGEWLYFVSRLSGRGELSSPAAVDALLGAFGGSVIVHGHSTLISQFGYTRETVREPHRYSDDRVLAIDGGVFEGGRLLVAELGTVRG</sequence>
<dbReference type="PANTHER" id="PTHR46546:SF4">
    <property type="entry name" value="SHEWANELLA-LIKE PROTEIN PHOSPHATASE 1"/>
    <property type="match status" value="1"/>
</dbReference>
<protein>
    <recommendedName>
        <fullName evidence="1">Calcineurin-like phosphoesterase domain-containing protein</fullName>
    </recommendedName>
</protein>
<dbReference type="InterPro" id="IPR004843">
    <property type="entry name" value="Calcineurin-like_PHP"/>
</dbReference>
<evidence type="ECO:0000259" key="1">
    <source>
        <dbReference type="Pfam" id="PF00149"/>
    </source>
</evidence>
<dbReference type="Proteomes" id="UP000612282">
    <property type="component" value="Unassembled WGS sequence"/>
</dbReference>
<feature type="domain" description="Calcineurin-like phosphoesterase" evidence="1">
    <location>
        <begin position="6"/>
        <end position="215"/>
    </location>
</feature>
<dbReference type="Pfam" id="PF00149">
    <property type="entry name" value="Metallophos"/>
    <property type="match status" value="1"/>
</dbReference>
<evidence type="ECO:0000313" key="3">
    <source>
        <dbReference type="Proteomes" id="UP000612282"/>
    </source>
</evidence>
<keyword evidence="3" id="KW-1185">Reference proteome</keyword>
<name>A0ABQ3XPB7_9ACTN</name>
<reference evidence="2 3" key="1">
    <citation type="submission" date="2021-01" db="EMBL/GenBank/DDBJ databases">
        <title>Whole genome shotgun sequence of Actinoplanes couchii NBRC 106145.</title>
        <authorList>
            <person name="Komaki H."/>
            <person name="Tamura T."/>
        </authorList>
    </citation>
    <scope>NUCLEOTIDE SEQUENCE [LARGE SCALE GENOMIC DNA]</scope>
    <source>
        <strain evidence="2 3">NBRC 106145</strain>
    </source>
</reference>
<dbReference type="RefSeq" id="WP_239145920.1">
    <property type="nucleotide sequence ID" value="NZ_BAAAQE010000009.1"/>
</dbReference>
<accession>A0ABQ3XPB7</accession>
<dbReference type="Gene3D" id="3.60.21.10">
    <property type="match status" value="1"/>
</dbReference>
<dbReference type="PANTHER" id="PTHR46546">
    <property type="entry name" value="SHEWANELLA-LIKE PROTEIN PHOSPHATASE 1"/>
    <property type="match status" value="1"/>
</dbReference>
<dbReference type="SUPFAM" id="SSF56300">
    <property type="entry name" value="Metallo-dependent phosphatases"/>
    <property type="match status" value="1"/>
</dbReference>
<gene>
    <name evidence="2" type="ORF">Aco03nite_087580</name>
</gene>
<comment type="caution">
    <text evidence="2">The sequence shown here is derived from an EMBL/GenBank/DDBJ whole genome shotgun (WGS) entry which is preliminary data.</text>
</comment>
<proteinExistence type="predicted"/>